<keyword evidence="4" id="KW-0804">Transcription</keyword>
<keyword evidence="3" id="KW-0238">DNA-binding</keyword>
<dbReference type="GO" id="GO:0000981">
    <property type="term" value="F:DNA-binding transcription factor activity, RNA polymerase II-specific"/>
    <property type="evidence" value="ECO:0007669"/>
    <property type="project" value="TreeGrafter"/>
</dbReference>
<dbReference type="PANTHER" id="PTHR23349:SF68">
    <property type="entry name" value="FI14601P"/>
    <property type="match status" value="1"/>
</dbReference>
<dbReference type="PANTHER" id="PTHR23349">
    <property type="entry name" value="BASIC HELIX-LOOP-HELIX TRANSCRIPTION FACTOR, TWIST"/>
    <property type="match status" value="1"/>
</dbReference>
<evidence type="ECO:0000256" key="6">
    <source>
        <dbReference type="SAM" id="MobiDB-lite"/>
    </source>
</evidence>
<dbReference type="GO" id="GO:0000977">
    <property type="term" value="F:RNA polymerase II transcription regulatory region sequence-specific DNA binding"/>
    <property type="evidence" value="ECO:0007669"/>
    <property type="project" value="TreeGrafter"/>
</dbReference>
<evidence type="ECO:0000256" key="4">
    <source>
        <dbReference type="ARBA" id="ARBA00023163"/>
    </source>
</evidence>
<reference evidence="8 9" key="1">
    <citation type="submission" date="2020-02" db="EMBL/GenBank/DDBJ databases">
        <authorList>
            <person name="Ferguson B K."/>
        </authorList>
    </citation>
    <scope>NUCLEOTIDE SEQUENCE [LARGE SCALE GENOMIC DNA]</scope>
</reference>
<evidence type="ECO:0000256" key="3">
    <source>
        <dbReference type="ARBA" id="ARBA00023125"/>
    </source>
</evidence>
<dbReference type="Proteomes" id="UP000479190">
    <property type="component" value="Unassembled WGS sequence"/>
</dbReference>
<dbReference type="InterPro" id="IPR050283">
    <property type="entry name" value="E-box_TF_Regulators"/>
</dbReference>
<dbReference type="CDD" id="cd11466">
    <property type="entry name" value="bHLH_TS_HAND"/>
    <property type="match status" value="1"/>
</dbReference>
<dbReference type="SMART" id="SM00353">
    <property type="entry name" value="HLH"/>
    <property type="match status" value="1"/>
</dbReference>
<feature type="region of interest" description="Disordered" evidence="6">
    <location>
        <begin position="282"/>
        <end position="315"/>
    </location>
</feature>
<feature type="compositionally biased region" description="Low complexity" evidence="6">
    <location>
        <begin position="116"/>
        <end position="126"/>
    </location>
</feature>
<feature type="region of interest" description="Disordered" evidence="6">
    <location>
        <begin position="159"/>
        <end position="215"/>
    </location>
</feature>
<feature type="compositionally biased region" description="Low complexity" evidence="6">
    <location>
        <begin position="159"/>
        <end position="184"/>
    </location>
</feature>
<sequence>MGGYETQADYYPQYELPYNNYSSHPYGVADMDVGCGSSYWGAVDSGISGSSSAGSPSGSTPPLIEEIGIQDVSPIQQKYLHTAQYQCNVNTAQRNLQEQYTNFSYQQPPHHHQEQNMHQQPQHQIQHQHMPYAPNTMLQQQNPIQQSTAYHYDINCQIQSHRSQQQQQQQQAPSQQHQEPQTQSVAAMLQEEHLNSGGGLGCPPTPNTATMTTSSGSVIIRPKRRNTANKKERRRTQSINNAFADLRDCIPNVPTDTKLSKIKTLRLAASYIAHLMNVLSSEEGEEPQSFRADLLSSSSRRSKNSSAHCGGGGMVSANTPHSILKKFCTLNERLAKKNAFYAQNDTRMMMSALCSQDQTAAKTKGRTGWPQQMWALELDATALQMHYIYVAKKQLTEGERKRERRASHVAQSSRACDTAATAAAVAVVYNIAYKLYRARQ</sequence>
<evidence type="ECO:0000313" key="8">
    <source>
        <dbReference type="EMBL" id="CAB0044347.1"/>
    </source>
</evidence>
<gene>
    <name evidence="8" type="ORF">TBRA_LOCUS15935</name>
</gene>
<dbReference type="EMBL" id="CADCXV010001427">
    <property type="protein sequence ID" value="CAB0044347.1"/>
    <property type="molecule type" value="Genomic_DNA"/>
</dbReference>
<dbReference type="Gene3D" id="4.10.280.10">
    <property type="entry name" value="Helix-loop-helix DNA-binding domain"/>
    <property type="match status" value="1"/>
</dbReference>
<evidence type="ECO:0000256" key="2">
    <source>
        <dbReference type="ARBA" id="ARBA00023015"/>
    </source>
</evidence>
<feature type="domain" description="BHLH" evidence="7">
    <location>
        <begin position="223"/>
        <end position="275"/>
    </location>
</feature>
<dbReference type="FunFam" id="4.10.280.10:FF:000010">
    <property type="entry name" value="Scleraxis bHLH transcription factor"/>
    <property type="match status" value="1"/>
</dbReference>
<keyword evidence="2" id="KW-0805">Transcription regulation</keyword>
<name>A0A6H5J706_9HYME</name>
<dbReference type="GO" id="GO:0032502">
    <property type="term" value="P:developmental process"/>
    <property type="evidence" value="ECO:0007669"/>
    <property type="project" value="TreeGrafter"/>
</dbReference>
<evidence type="ECO:0000259" key="7">
    <source>
        <dbReference type="PROSITE" id="PS50888"/>
    </source>
</evidence>
<keyword evidence="9" id="KW-1185">Reference proteome</keyword>
<dbReference type="AlphaFoldDB" id="A0A6H5J706"/>
<dbReference type="Pfam" id="PF00010">
    <property type="entry name" value="HLH"/>
    <property type="match status" value="1"/>
</dbReference>
<dbReference type="GO" id="GO:0046983">
    <property type="term" value="F:protein dimerization activity"/>
    <property type="evidence" value="ECO:0007669"/>
    <property type="project" value="InterPro"/>
</dbReference>
<protein>
    <recommendedName>
        <fullName evidence="7">BHLH domain-containing protein</fullName>
    </recommendedName>
</protein>
<comment type="subcellular location">
    <subcellularLocation>
        <location evidence="1">Nucleus</location>
    </subcellularLocation>
</comment>
<dbReference type="GO" id="GO:0005634">
    <property type="term" value="C:nucleus"/>
    <property type="evidence" value="ECO:0007669"/>
    <property type="project" value="UniProtKB-SubCell"/>
</dbReference>
<dbReference type="InterPro" id="IPR036638">
    <property type="entry name" value="HLH_DNA-bd_sf"/>
</dbReference>
<dbReference type="InterPro" id="IPR011598">
    <property type="entry name" value="bHLH_dom"/>
</dbReference>
<feature type="region of interest" description="Disordered" evidence="6">
    <location>
        <begin position="106"/>
        <end position="126"/>
    </location>
</feature>
<dbReference type="PROSITE" id="PS50888">
    <property type="entry name" value="BHLH"/>
    <property type="match status" value="1"/>
</dbReference>
<organism evidence="8 9">
    <name type="scientific">Trichogramma brassicae</name>
    <dbReference type="NCBI Taxonomy" id="86971"/>
    <lineage>
        <taxon>Eukaryota</taxon>
        <taxon>Metazoa</taxon>
        <taxon>Ecdysozoa</taxon>
        <taxon>Arthropoda</taxon>
        <taxon>Hexapoda</taxon>
        <taxon>Insecta</taxon>
        <taxon>Pterygota</taxon>
        <taxon>Neoptera</taxon>
        <taxon>Endopterygota</taxon>
        <taxon>Hymenoptera</taxon>
        <taxon>Apocrita</taxon>
        <taxon>Proctotrupomorpha</taxon>
        <taxon>Chalcidoidea</taxon>
        <taxon>Trichogrammatidae</taxon>
        <taxon>Trichogramma</taxon>
    </lineage>
</organism>
<evidence type="ECO:0000313" key="9">
    <source>
        <dbReference type="Proteomes" id="UP000479190"/>
    </source>
</evidence>
<proteinExistence type="predicted"/>
<dbReference type="OrthoDB" id="10055449at2759"/>
<accession>A0A6H5J706</accession>
<evidence type="ECO:0000256" key="1">
    <source>
        <dbReference type="ARBA" id="ARBA00004123"/>
    </source>
</evidence>
<dbReference type="SUPFAM" id="SSF47459">
    <property type="entry name" value="HLH, helix-loop-helix DNA-binding domain"/>
    <property type="match status" value="1"/>
</dbReference>
<evidence type="ECO:0000256" key="5">
    <source>
        <dbReference type="ARBA" id="ARBA00023242"/>
    </source>
</evidence>
<keyword evidence="5" id="KW-0539">Nucleus</keyword>